<evidence type="ECO:0000313" key="3">
    <source>
        <dbReference type="Proteomes" id="UP001165367"/>
    </source>
</evidence>
<comment type="caution">
    <text evidence="2">The sequence shown here is derived from an EMBL/GenBank/DDBJ whole genome shotgun (WGS) entry which is preliminary data.</text>
</comment>
<organism evidence="2 3">
    <name type="scientific">Terrimonas ginsenosidimutans</name>
    <dbReference type="NCBI Taxonomy" id="2908004"/>
    <lineage>
        <taxon>Bacteria</taxon>
        <taxon>Pseudomonadati</taxon>
        <taxon>Bacteroidota</taxon>
        <taxon>Chitinophagia</taxon>
        <taxon>Chitinophagales</taxon>
        <taxon>Chitinophagaceae</taxon>
        <taxon>Terrimonas</taxon>
    </lineage>
</organism>
<sequence>MIIYGTRAKELAAENIVDRCPNCGSQNTLSIHVYQQYAHVFWIPFFPVRKVGASVCSHCKGVMKHKELPPNLQESYKTIKAQTKTPVWMFAGIALFAVLISAVAVSISQDNKRNAAYLASPQDGDVYELKTEGNHYGLILVEQIKGDSAYVRLSDYEVDKKVTISKLQSMNKGKFSEDLFVFSKAELKNMWDKGEIVDAKRGSE</sequence>
<evidence type="ECO:0000313" key="2">
    <source>
        <dbReference type="EMBL" id="MCG2612938.1"/>
    </source>
</evidence>
<feature type="transmembrane region" description="Helical" evidence="1">
    <location>
        <begin position="87"/>
        <end position="107"/>
    </location>
</feature>
<evidence type="ECO:0000256" key="1">
    <source>
        <dbReference type="SAM" id="Phobius"/>
    </source>
</evidence>
<dbReference type="Proteomes" id="UP001165367">
    <property type="component" value="Unassembled WGS sequence"/>
</dbReference>
<protein>
    <submittedName>
        <fullName evidence="2">Zinc ribbon domain-containing protein</fullName>
    </submittedName>
</protein>
<name>A0ABS9KKU0_9BACT</name>
<keyword evidence="1" id="KW-0472">Membrane</keyword>
<keyword evidence="1" id="KW-1133">Transmembrane helix</keyword>
<dbReference type="EMBL" id="JAKLTR010000001">
    <property type="protein sequence ID" value="MCG2612938.1"/>
    <property type="molecule type" value="Genomic_DNA"/>
</dbReference>
<gene>
    <name evidence="2" type="ORF">LZZ85_01560</name>
</gene>
<proteinExistence type="predicted"/>
<accession>A0ABS9KKU0</accession>
<reference evidence="2" key="1">
    <citation type="submission" date="2022-01" db="EMBL/GenBank/DDBJ databases">
        <authorList>
            <person name="Jo J.-H."/>
            <person name="Im W.-T."/>
        </authorList>
    </citation>
    <scope>NUCLEOTIDE SEQUENCE</scope>
    <source>
        <strain evidence="2">NA20</strain>
    </source>
</reference>
<dbReference type="RefSeq" id="WP_237868164.1">
    <property type="nucleotide sequence ID" value="NZ_JAKLTR010000001.1"/>
</dbReference>
<keyword evidence="3" id="KW-1185">Reference proteome</keyword>
<keyword evidence="1" id="KW-0812">Transmembrane</keyword>